<evidence type="ECO:0000313" key="2">
    <source>
        <dbReference type="EMBL" id="KAJ1197312.1"/>
    </source>
</evidence>
<gene>
    <name evidence="2" type="ORF">NDU88_001172</name>
</gene>
<dbReference type="Proteomes" id="UP001066276">
    <property type="component" value="Chromosome 2_1"/>
</dbReference>
<feature type="region of interest" description="Disordered" evidence="1">
    <location>
        <begin position="59"/>
        <end position="106"/>
    </location>
</feature>
<proteinExistence type="predicted"/>
<accession>A0AAV7VB16</accession>
<name>A0AAV7VB16_PLEWA</name>
<feature type="compositionally biased region" description="Basic and acidic residues" evidence="1">
    <location>
        <begin position="93"/>
        <end position="106"/>
    </location>
</feature>
<dbReference type="EMBL" id="JANPWB010000003">
    <property type="protein sequence ID" value="KAJ1197312.1"/>
    <property type="molecule type" value="Genomic_DNA"/>
</dbReference>
<protein>
    <submittedName>
        <fullName evidence="2">Uncharacterized protein</fullName>
    </submittedName>
</protein>
<evidence type="ECO:0000313" key="3">
    <source>
        <dbReference type="Proteomes" id="UP001066276"/>
    </source>
</evidence>
<keyword evidence="3" id="KW-1185">Reference proteome</keyword>
<dbReference type="AlphaFoldDB" id="A0AAV7VB16"/>
<organism evidence="2 3">
    <name type="scientific">Pleurodeles waltl</name>
    <name type="common">Iberian ribbed newt</name>
    <dbReference type="NCBI Taxonomy" id="8319"/>
    <lineage>
        <taxon>Eukaryota</taxon>
        <taxon>Metazoa</taxon>
        <taxon>Chordata</taxon>
        <taxon>Craniata</taxon>
        <taxon>Vertebrata</taxon>
        <taxon>Euteleostomi</taxon>
        <taxon>Amphibia</taxon>
        <taxon>Batrachia</taxon>
        <taxon>Caudata</taxon>
        <taxon>Salamandroidea</taxon>
        <taxon>Salamandridae</taxon>
        <taxon>Pleurodelinae</taxon>
        <taxon>Pleurodeles</taxon>
    </lineage>
</organism>
<reference evidence="2" key="1">
    <citation type="journal article" date="2022" name="bioRxiv">
        <title>Sequencing and chromosome-scale assembly of the giantPleurodeles waltlgenome.</title>
        <authorList>
            <person name="Brown T."/>
            <person name="Elewa A."/>
            <person name="Iarovenko S."/>
            <person name="Subramanian E."/>
            <person name="Araus A.J."/>
            <person name="Petzold A."/>
            <person name="Susuki M."/>
            <person name="Suzuki K.-i.T."/>
            <person name="Hayashi T."/>
            <person name="Toyoda A."/>
            <person name="Oliveira C."/>
            <person name="Osipova E."/>
            <person name="Leigh N.D."/>
            <person name="Simon A."/>
            <person name="Yun M.H."/>
        </authorList>
    </citation>
    <scope>NUCLEOTIDE SEQUENCE</scope>
    <source>
        <strain evidence="2">20211129_DDA</strain>
        <tissue evidence="2">Liver</tissue>
    </source>
</reference>
<sequence length="106" mass="12056">MPAVVLRGRRRRVLQREKLCLPSLGSTLFSPLRAVPQPVCSTTEWVPERSSRLIVNLDASDANEETADLPSDKKTWDEDEEQNRTGEPVALWRTKDAGHNDSSRWK</sequence>
<evidence type="ECO:0000256" key="1">
    <source>
        <dbReference type="SAM" id="MobiDB-lite"/>
    </source>
</evidence>
<comment type="caution">
    <text evidence="2">The sequence shown here is derived from an EMBL/GenBank/DDBJ whole genome shotgun (WGS) entry which is preliminary data.</text>
</comment>